<proteinExistence type="predicted"/>
<dbReference type="STRING" id="1229726.GRFL_1869"/>
<evidence type="ECO:0000313" key="1">
    <source>
        <dbReference type="EMBL" id="APU68593.1"/>
    </source>
</evidence>
<dbReference type="Pfam" id="PF18939">
    <property type="entry name" value="DUF5686"/>
    <property type="match status" value="1"/>
</dbReference>
<dbReference type="RefSeq" id="WP_083644340.1">
    <property type="nucleotide sequence ID" value="NZ_AMRU01000001.1"/>
</dbReference>
<protein>
    <submittedName>
        <fullName evidence="1">Uncharacterized protein</fullName>
    </submittedName>
</protein>
<sequence length="820" mass="94370">MRHFVTILLLLFGVQVFAQAIIRGKVVSRQDGEALPYAEIQVNGNRQILTNIDGSFKFEILGDSASVEVSYIGFKTFRTTVYSAVKFVQYSLQPSQEMLQEVMIGNKSNPAEDLIQRAIEAKDRNDPEKVLENFQFRSYTKFIIDNENSQISLAADSTSRDIRTIINEGRGYLSEKVSAHRYSQHGGEQEEVIGTKTAGFERPVYQLLNLNINPFSLYQNSYNLYKTDYAGPLANDALRNYTYKILDTTQTKRPAYMIYFKPRREKVVAGLEGILYLDTETLAIQKAKAQLLGAIRLEVVHNYQYFQQENIWFPSSQTTTIRPGSGGKEIAVFGGTISVGMIQPKKSVLDIFSKQKSVTNDIYLNSSTTNYDIQFNSEEITQTHGAEILVNAEASDQPENFWESNRQEEFSRRDAGTQRKVDSLLAANGVKRKIEIKNAIASGYYPFGFWDLDLSKIFKFNNYEGIRLGLGGKTNDQVSDKFNIKGYTTYGFKDQVLKYGIGTEIYLNKRTNSSLNFFHSRDIEETGTFDYLKGSNTFAILEPRFVNINFFYNYRNTWASVTHDIIPQLSTELRLGRQEIWQIKNYAFQENGQAWSDYEMGMATFSFIWRPFSKFLSTPESTKMIERNFPQLTGQIEHSFKGLFNGDFDFTRLGLKAEHEIKNLDRSRTEFILEGNLAFGEVPLTHVFHSYPNNPNREQIFRRFSVAGRNSFETMYYNEFFSDRQAMLHVRHQLRPFLITEKFQPQLVLISRFAIGNMDNPEEHLNIPFKTMEKGFSEAGLELNRIFSGFGISTAYRYGAYHLPTFKENFSLKFTLQLEL</sequence>
<organism evidence="1 2">
    <name type="scientific">Christiangramia flava JLT2011</name>
    <dbReference type="NCBI Taxonomy" id="1229726"/>
    <lineage>
        <taxon>Bacteria</taxon>
        <taxon>Pseudomonadati</taxon>
        <taxon>Bacteroidota</taxon>
        <taxon>Flavobacteriia</taxon>
        <taxon>Flavobacteriales</taxon>
        <taxon>Flavobacteriaceae</taxon>
        <taxon>Christiangramia</taxon>
    </lineage>
</organism>
<dbReference type="KEGG" id="gfl:GRFL_1869"/>
<dbReference type="Proteomes" id="UP000186230">
    <property type="component" value="Chromosome"/>
</dbReference>
<reference evidence="1 2" key="1">
    <citation type="submission" date="2016-07" db="EMBL/GenBank/DDBJ databases">
        <title>Multi-omics approach to identify versatile polysaccharide utilization systems of a marine flavobacterium Gramella flava.</title>
        <authorList>
            <person name="Tang K."/>
        </authorList>
    </citation>
    <scope>NUCLEOTIDE SEQUENCE [LARGE SCALE GENOMIC DNA]</scope>
    <source>
        <strain evidence="1 2">JLT2011</strain>
    </source>
</reference>
<dbReference type="OrthoDB" id="604691at2"/>
<dbReference type="EMBL" id="CP016359">
    <property type="protein sequence ID" value="APU68593.1"/>
    <property type="molecule type" value="Genomic_DNA"/>
</dbReference>
<dbReference type="InterPro" id="IPR043741">
    <property type="entry name" value="DUF5686"/>
</dbReference>
<dbReference type="AlphaFoldDB" id="A0A1L7I5Y9"/>
<evidence type="ECO:0000313" key="2">
    <source>
        <dbReference type="Proteomes" id="UP000186230"/>
    </source>
</evidence>
<name>A0A1L7I5Y9_9FLAO</name>
<dbReference type="Gene3D" id="2.60.40.1120">
    <property type="entry name" value="Carboxypeptidase-like, regulatory domain"/>
    <property type="match status" value="1"/>
</dbReference>
<gene>
    <name evidence="1" type="ORF">GRFL_1869</name>
</gene>
<dbReference type="Pfam" id="PF13715">
    <property type="entry name" value="CarbopepD_reg_2"/>
    <property type="match status" value="1"/>
</dbReference>
<accession>A0A1L7I5Y9</accession>
<dbReference type="SUPFAM" id="SSF49464">
    <property type="entry name" value="Carboxypeptidase regulatory domain-like"/>
    <property type="match status" value="1"/>
</dbReference>
<dbReference type="InterPro" id="IPR008969">
    <property type="entry name" value="CarboxyPept-like_regulatory"/>
</dbReference>
<keyword evidence="2" id="KW-1185">Reference proteome</keyword>